<feature type="compositionally biased region" description="Basic and acidic residues" evidence="2">
    <location>
        <begin position="339"/>
        <end position="348"/>
    </location>
</feature>
<gene>
    <name evidence="3" type="ORF">SteCoe_26373</name>
</gene>
<evidence type="ECO:0000313" key="3">
    <source>
        <dbReference type="EMBL" id="OMJ74661.1"/>
    </source>
</evidence>
<feature type="coiled-coil region" evidence="1">
    <location>
        <begin position="1322"/>
        <end position="1398"/>
    </location>
</feature>
<proteinExistence type="predicted"/>
<feature type="compositionally biased region" description="Basic and acidic residues" evidence="2">
    <location>
        <begin position="19"/>
        <end position="28"/>
    </location>
</feature>
<feature type="coiled-coil region" evidence="1">
    <location>
        <begin position="1766"/>
        <end position="1888"/>
    </location>
</feature>
<feature type="coiled-coil region" evidence="1">
    <location>
        <begin position="857"/>
        <end position="922"/>
    </location>
</feature>
<feature type="compositionally biased region" description="Basic and acidic residues" evidence="2">
    <location>
        <begin position="311"/>
        <end position="330"/>
    </location>
</feature>
<feature type="coiled-coil region" evidence="1">
    <location>
        <begin position="1218"/>
        <end position="1252"/>
    </location>
</feature>
<feature type="region of interest" description="Disordered" evidence="2">
    <location>
        <begin position="1"/>
        <end position="71"/>
    </location>
</feature>
<feature type="coiled-coil region" evidence="1">
    <location>
        <begin position="719"/>
        <end position="774"/>
    </location>
</feature>
<evidence type="ECO:0000256" key="1">
    <source>
        <dbReference type="SAM" id="Coils"/>
    </source>
</evidence>
<sequence length="2346" mass="275655">MRSNSIKNRALPPSSSKGDLQKFSDYLDSRSLINKISGDSSGKTHNQPFVFTPSSSRERIKGPAIKASPAKSEKVVEKTKFIVKSPHRSPYTTISNEKSPSKLSPGRVEINETSETREINRLNELLVNCQKELQMTRNNYVENQSKLEKIIKDQKHCISELEMENLKAIKDLANMKSMSKKDIENVCEREGKALSESQKKAKDYEEQTKFYMQENVKIKQQYEKDVQNLRNLLKEQEGKLEVYKREFTSFHTKVKKDQDDIGFKDEYLKKLQEGVKEKTKQVFELKQNNDQFLKLLEEKEQRISDLEKEIKNNTKMCKERASETTGEKPRTKASKPKGRKTDPIDKKSSSSTRSPIFNPAPEMYIKDFELSLETSLKNARISEIALKDDSSVKLKSQILELEQKLSLITAENDYLKKENESQLEKFKTIESEMKNLKSPSRNQSKTKSGFKIQPEIEDRWVYSNQIAELSEVLEKTKKRNTELQAINTDIISKFDSLQKDNEKLQKFYQNLVIELEEKKKAYNQTDKVKEKEKSVVIKELKIKVTERNRIIESLQELLTKERENFQRKWLDQEQIHAAEIQNMISFPNRKTEKTEEFSYDIDGESIKNIDELIAKNKELIETIDKIERKSLEKDQENLTTLLKKSNEISDLSVEKSNLIKKNIELNKKLEEIKTENSNLITQLIESQETLTSLKSEKNQTCKHIEENNSANSKTLENELQNKDSVIKKLQFNLRSLENTIKSYQETLRNKDSQIEQLNIVRMKIEEELRLKNKDSDECRENKDNGKNEIKKVMERKDLEISTLRAQVFLLEGKIKDILDEGKKVVRGKSPINIEDGYIQGDKNVGNIEVSPSGVWKNEDLVLKLKENERIIEELQKKETVELIIEYKNVKLVDDTQKYEETIRKLEQQIDTLNNKLKYTEGQIELLNLDSSLLSANLDKIQKYEEFIESLKTQNLSLTHKLSQMESKPEEILINIEYYPLSSLNIKTYEDKDNNFLNIIDKLDNQVRLLQNYKDSVNNIENISITIEYIPLSSTSTFKPFEEELESQFLEVERQYKGEIQYLKKNIENINHEIISIKDENLALIEKLKELEDDNAKLKCEKSEYSKLLEEMNMESIEASNIDNESMQNDLISKDQEINRLESELKQVSKQLSTLQELLFRKNSELSALSSDLSVSEAKFSTLSEDYNKKLSQSKEDFYILKDKYTDAENLNKNFESKLKLADIQKSQLKKSIKDLEEDIKGLREENYILLRQLEDSKTEENAIIISDSSDSDKENVEEGLKQKVFMLEEEIKVLKERENIEIHVDYVPDEILEKNYKLADSQKSLLAAIQSLEEKNKQINKVLYDKNQENKEMTKRVCELHKFIEEINDENKQMREENRELIRVNREIQDKIIKLESENTEINNYVDELNMDSIENSLNEDKGRENDIKSLQNELRDKETQAKNLENLLNETRKEANDIEKSLRENIGKLENEVAVMKLKIDEEKQKFKELIETSEHQLSQTKSEFFTIKEQLKKIDLEVKSKEGKIKYLELQREKMQRDVKETNLELQELKEENYSLLMKIDNMEKSKDIEELDIVITYKKQSLEEEIAKYEKTESKLMQIIKDLEIRLKDSEKEVSSLEAQLQIYIECDYVENRQSEDFQRLKDIEIELRGKIIELEEQIESQTRVSQQKAQDKDKEIKQLQQEKRIIGKKNEDLSKELMVIKDENVNLIRNNEELGEINEALNKELVELSKVLDETNNQNIERDDFLSEDLKSELENKFRITENELQGQIDSKNQQITDLQNAIIRKSQENDELVEKLTQKNKEVIEKNKEIKENMNDYEKKNFDIKQEIIQVKEKLRENEQKYKEKEMEKKTADIIKAKLQKEINDLEDDLKILREENFALMNKNNQDTSANSISDIQELGLVIEYKANDEDIKVLKKNEAFYIEKISLIERERVLDKEESDKETKKLIEEYERLKQETCQSINHLQNLLSKEQETSRQAKHKQETQSKDLIIIKEENINLIKTKDHLEDENQKLKKTIESLQNDSKLSNCQNEFETSQSILLQTQLSKKSQELETLNQKLNNYLTEAACKNAELQQLRIEKFLSLQDLTQKCVKYESDLKEKDSKLQFLELQKTQLQNQLKNNELEYQTLKEENFLLTKQNQVKFSSPTSSKSSSQEDGKTDNNENLTESVEKDNRFIEKIEELQKKNQENDEIVNSLLQEKIGLSNKIYKLEEMINEAEREKESLLGSVKELSKNVEFLRKLNESSKDSFEKQINKLKKDLEFVRKQAKIKSDEDNVEKIHIREENVKLVTQYEKLEEELEGVKQEQNDYQIIISKLETKNKAFKEKIKDLLIQLHNIKT</sequence>
<feature type="compositionally biased region" description="Polar residues" evidence="2">
    <location>
        <begin position="90"/>
        <end position="102"/>
    </location>
</feature>
<feature type="coiled-coil region" evidence="1">
    <location>
        <begin position="1428"/>
        <end position="1630"/>
    </location>
</feature>
<evidence type="ECO:0000313" key="4">
    <source>
        <dbReference type="Proteomes" id="UP000187209"/>
    </source>
</evidence>
<protein>
    <submittedName>
        <fullName evidence="3">Uncharacterized protein</fullName>
    </submittedName>
</protein>
<dbReference type="EMBL" id="MPUH01000737">
    <property type="protein sequence ID" value="OMJ74661.1"/>
    <property type="molecule type" value="Genomic_DNA"/>
</dbReference>
<feature type="coiled-coil region" evidence="1">
    <location>
        <begin position="466"/>
        <end position="557"/>
    </location>
</feature>
<feature type="region of interest" description="Disordered" evidence="2">
    <location>
        <begin position="311"/>
        <end position="358"/>
    </location>
</feature>
<feature type="compositionally biased region" description="Polar residues" evidence="2">
    <location>
        <begin position="1"/>
        <end position="18"/>
    </location>
</feature>
<feature type="coiled-coil region" evidence="1">
    <location>
        <begin position="1052"/>
        <end position="1157"/>
    </location>
</feature>
<keyword evidence="1" id="KW-0175">Coiled coil</keyword>
<feature type="region of interest" description="Disordered" evidence="2">
    <location>
        <begin position="2147"/>
        <end position="2177"/>
    </location>
</feature>
<feature type="coiled-coil region" evidence="1">
    <location>
        <begin position="2186"/>
        <end position="2340"/>
    </location>
</feature>
<accession>A0A1R2BD01</accession>
<feature type="region of interest" description="Disordered" evidence="2">
    <location>
        <begin position="88"/>
        <end position="107"/>
    </location>
</feature>
<comment type="caution">
    <text evidence="3">The sequence shown here is derived from an EMBL/GenBank/DDBJ whole genome shotgun (WGS) entry which is preliminary data.</text>
</comment>
<reference evidence="3 4" key="1">
    <citation type="submission" date="2016-11" db="EMBL/GenBank/DDBJ databases">
        <title>The macronuclear genome of Stentor coeruleus: a giant cell with tiny introns.</title>
        <authorList>
            <person name="Slabodnick M."/>
            <person name="Ruby J.G."/>
            <person name="Reiff S.B."/>
            <person name="Swart E.C."/>
            <person name="Gosai S."/>
            <person name="Prabakaran S."/>
            <person name="Witkowska E."/>
            <person name="Larue G.E."/>
            <person name="Fisher S."/>
            <person name="Freeman R.M."/>
            <person name="Gunawardena J."/>
            <person name="Chu W."/>
            <person name="Stover N.A."/>
            <person name="Gregory B.D."/>
            <person name="Nowacki M."/>
            <person name="Derisi J."/>
            <person name="Roy S.W."/>
            <person name="Marshall W.F."/>
            <person name="Sood P."/>
        </authorList>
    </citation>
    <scope>NUCLEOTIDE SEQUENCE [LARGE SCALE GENOMIC DNA]</scope>
    <source>
        <strain evidence="3">WM001</strain>
    </source>
</reference>
<feature type="compositionally biased region" description="Polar residues" evidence="2">
    <location>
        <begin position="31"/>
        <end position="55"/>
    </location>
</feature>
<organism evidence="3 4">
    <name type="scientific">Stentor coeruleus</name>
    <dbReference type="NCBI Taxonomy" id="5963"/>
    <lineage>
        <taxon>Eukaryota</taxon>
        <taxon>Sar</taxon>
        <taxon>Alveolata</taxon>
        <taxon>Ciliophora</taxon>
        <taxon>Postciliodesmatophora</taxon>
        <taxon>Heterotrichea</taxon>
        <taxon>Heterotrichida</taxon>
        <taxon>Stentoridae</taxon>
        <taxon>Stentor</taxon>
    </lineage>
</organism>
<keyword evidence="4" id="KW-1185">Reference proteome</keyword>
<feature type="coiled-coil region" evidence="1">
    <location>
        <begin position="609"/>
        <end position="689"/>
    </location>
</feature>
<feature type="coiled-coil region" evidence="1">
    <location>
        <begin position="1942"/>
        <end position="2138"/>
    </location>
</feature>
<feature type="coiled-coil region" evidence="1">
    <location>
        <begin position="1666"/>
        <end position="1742"/>
    </location>
</feature>
<dbReference type="OrthoDB" id="6136355at2759"/>
<evidence type="ECO:0000256" key="2">
    <source>
        <dbReference type="SAM" id="MobiDB-lite"/>
    </source>
</evidence>
<dbReference type="Proteomes" id="UP000187209">
    <property type="component" value="Unassembled WGS sequence"/>
</dbReference>
<name>A0A1R2BD01_9CILI</name>